<keyword evidence="1" id="KW-0479">Metal-binding</keyword>
<keyword evidence="6" id="KW-1185">Reference proteome</keyword>
<dbReference type="Gene3D" id="1.10.1280.10">
    <property type="entry name" value="Di-copper center containing domain from catechol oxidase"/>
    <property type="match status" value="1"/>
</dbReference>
<feature type="region of interest" description="Disordered" evidence="2">
    <location>
        <begin position="279"/>
        <end position="300"/>
    </location>
</feature>
<evidence type="ECO:0000256" key="2">
    <source>
        <dbReference type="SAM" id="MobiDB-lite"/>
    </source>
</evidence>
<dbReference type="EMBL" id="KE145358">
    <property type="protein sequence ID" value="EPE32969.1"/>
    <property type="molecule type" value="Genomic_DNA"/>
</dbReference>
<accession>S3D743</accession>
<dbReference type="KEGG" id="glz:GLAREA_05981"/>
<dbReference type="STRING" id="1116229.S3D743"/>
<proteinExistence type="predicted"/>
<feature type="domain" description="Tyrosinase copper-binding" evidence="4">
    <location>
        <begin position="362"/>
        <end position="373"/>
    </location>
</feature>
<dbReference type="PROSITE" id="PS00497">
    <property type="entry name" value="TYROSINASE_1"/>
    <property type="match status" value="1"/>
</dbReference>
<dbReference type="OMA" id="ESIFLTW"/>
<reference evidence="5 6" key="1">
    <citation type="journal article" date="2013" name="BMC Genomics">
        <title>Genomics-driven discovery of the pneumocandin biosynthetic gene cluster in the fungus Glarea lozoyensis.</title>
        <authorList>
            <person name="Chen L."/>
            <person name="Yue Q."/>
            <person name="Zhang X."/>
            <person name="Xiang M."/>
            <person name="Wang C."/>
            <person name="Li S."/>
            <person name="Che Y."/>
            <person name="Ortiz-Lopez F.J."/>
            <person name="Bills G.F."/>
            <person name="Liu X."/>
            <person name="An Z."/>
        </authorList>
    </citation>
    <scope>NUCLEOTIDE SEQUENCE [LARGE SCALE GENOMIC DNA]</scope>
    <source>
        <strain evidence="6">ATCC 20868 / MF5171</strain>
    </source>
</reference>
<dbReference type="PANTHER" id="PTHR11474">
    <property type="entry name" value="TYROSINASE FAMILY MEMBER"/>
    <property type="match status" value="1"/>
</dbReference>
<dbReference type="InterPro" id="IPR008922">
    <property type="entry name" value="Di-copper_centre_dom_sf"/>
</dbReference>
<dbReference type="InterPro" id="IPR002227">
    <property type="entry name" value="Tyrosinase_Cu-bd"/>
</dbReference>
<dbReference type="HOGENOM" id="CLU_013691_3_0_1"/>
<dbReference type="AlphaFoldDB" id="S3D743"/>
<dbReference type="eggNOG" id="ENOG502R1BY">
    <property type="taxonomic scope" value="Eukaryota"/>
</dbReference>
<organism evidence="5 6">
    <name type="scientific">Glarea lozoyensis (strain ATCC 20868 / MF5171)</name>
    <dbReference type="NCBI Taxonomy" id="1116229"/>
    <lineage>
        <taxon>Eukaryota</taxon>
        <taxon>Fungi</taxon>
        <taxon>Dikarya</taxon>
        <taxon>Ascomycota</taxon>
        <taxon>Pezizomycotina</taxon>
        <taxon>Leotiomycetes</taxon>
        <taxon>Helotiales</taxon>
        <taxon>Helotiaceae</taxon>
        <taxon>Glarea</taxon>
    </lineage>
</organism>
<evidence type="ECO:0000259" key="4">
    <source>
        <dbReference type="PROSITE" id="PS00498"/>
    </source>
</evidence>
<dbReference type="InterPro" id="IPR050316">
    <property type="entry name" value="Tyrosinase/Hemocyanin"/>
</dbReference>
<dbReference type="GeneID" id="19465035"/>
<dbReference type="PROSITE" id="PS00498">
    <property type="entry name" value="TYROSINASE_2"/>
    <property type="match status" value="1"/>
</dbReference>
<dbReference type="PANTHER" id="PTHR11474:SF131">
    <property type="entry name" value="TYROSINASE COPPER-BINDING DOMAIN-CONTAINING PROTEIN"/>
    <property type="match status" value="1"/>
</dbReference>
<dbReference type="SUPFAM" id="SSF48056">
    <property type="entry name" value="Di-copper centre-containing domain"/>
    <property type="match status" value="1"/>
</dbReference>
<dbReference type="RefSeq" id="XP_008079586.1">
    <property type="nucleotide sequence ID" value="XM_008081395.1"/>
</dbReference>
<evidence type="ECO:0000313" key="5">
    <source>
        <dbReference type="EMBL" id="EPE32969.1"/>
    </source>
</evidence>
<dbReference type="PRINTS" id="PR00092">
    <property type="entry name" value="TYROSINASE"/>
</dbReference>
<evidence type="ECO:0000256" key="1">
    <source>
        <dbReference type="ARBA" id="ARBA00022723"/>
    </source>
</evidence>
<protein>
    <submittedName>
        <fullName evidence="5">Di-copper centre-containing</fullName>
    </submittedName>
</protein>
<dbReference type="Pfam" id="PF00264">
    <property type="entry name" value="Tyrosinase"/>
    <property type="match status" value="1"/>
</dbReference>
<gene>
    <name evidence="5" type="ORF">GLAREA_05981</name>
</gene>
<dbReference type="Proteomes" id="UP000016922">
    <property type="component" value="Unassembled WGS sequence"/>
</dbReference>
<dbReference type="GO" id="GO:0046872">
    <property type="term" value="F:metal ion binding"/>
    <property type="evidence" value="ECO:0007669"/>
    <property type="project" value="UniProtKB-KW"/>
</dbReference>
<dbReference type="OrthoDB" id="1658288at2759"/>
<name>S3D743_GLAL2</name>
<dbReference type="GO" id="GO:0016491">
    <property type="term" value="F:oxidoreductase activity"/>
    <property type="evidence" value="ECO:0007669"/>
    <property type="project" value="InterPro"/>
</dbReference>
<evidence type="ECO:0000313" key="6">
    <source>
        <dbReference type="Proteomes" id="UP000016922"/>
    </source>
</evidence>
<evidence type="ECO:0000259" key="3">
    <source>
        <dbReference type="PROSITE" id="PS00497"/>
    </source>
</evidence>
<feature type="domain" description="Tyrosinase copper-binding" evidence="3">
    <location>
        <begin position="170"/>
        <end position="187"/>
    </location>
</feature>
<sequence length="619" mass="68453">MANVLERDRRGWTTMDYCKQIFKGEIKLMFREFTSVVQYINEDGVFGILDVSLLLHSLSVTVMFLKNFLASTVLTLTAINVVDAKYGLVPVKTGINAQTGARPFRRNILDLQNDAPAWSLYIQALNAMQATPEDELLSYFQIAGIHGRPYYSWDGYEWNPDAPLIGYCTHHNTLFPTWHRPYLALFERILADHAQKVAESYNLPLYQNAADNLRIPYWDWAELPNLPDVVTTPNITITIPSGPTTVKNPLYEYAFQTFPLNETLFPGDKDARLSTYSRTVRQPDNDGVSQHGAANSDLGGRSLRKNTYDVFAKVSSYNTMATGATAGVSFEYPHGNVHTSIGGGSGFFDAGHMSSVAYSAYDPIFWLHHTNVDRLTSMWQAINPSSFLVPSLDETGTFTHPINLDLTVSEPLIPFTTPSGSPYTSTSSRYLADFGYAYPELQDWLLSPEELRKNVTAWVNTHYNPAPKTRKLRRQSAVRKEWSVAISALGTAFGLTEKYIVELSINGTKFGDVFVAPPAAAEAEGHSLNATTNFEVDLTDVLAKHRVNGEDVNAVTGFLKTGLGCSARQGDGTITSGEKVPGLKALVSEMAVTPAGDVTEFPGYGERREYPEILAEMGA</sequence>